<comment type="caution">
    <text evidence="1">The sequence shown here is derived from an EMBL/GenBank/DDBJ whole genome shotgun (WGS) entry which is preliminary data.</text>
</comment>
<name>A0A370B4L6_9ACTN</name>
<accession>A0A370B4L6</accession>
<sequence>MQERDRLLIEEQFAERVARAESRFFVPLPLAFSDDPWYNTQVSFLLEALDALPRRPDIAFDSVWKVLEKSADAWAPARAGRRLTITDALGHLSADPRLSGPVAEALLGDVPSQTCGYLFKRLISRNPPASSERAVKRLMNGYGAGDALPAEIKAFLALVEKKYAASDTDTARRGAALIRRALTGETLDIEGTRVALSLPARIRILLCGLLYTARNERYHGESFSPFYSSAASIKTYTHPHYLFLVAYALVHLLWGHGGHAYAPALDAVEENTVVNLREARALYARHWTG</sequence>
<organism evidence="1 2">
    <name type="scientific">Streptomyces corynorhini</name>
    <dbReference type="NCBI Taxonomy" id="2282652"/>
    <lineage>
        <taxon>Bacteria</taxon>
        <taxon>Bacillati</taxon>
        <taxon>Actinomycetota</taxon>
        <taxon>Actinomycetes</taxon>
        <taxon>Kitasatosporales</taxon>
        <taxon>Streptomycetaceae</taxon>
        <taxon>Streptomyces</taxon>
    </lineage>
</organism>
<keyword evidence="2" id="KW-1185">Reference proteome</keyword>
<dbReference type="AlphaFoldDB" id="A0A370B4L6"/>
<proteinExistence type="predicted"/>
<dbReference type="EMBL" id="QQNA01000290">
    <property type="protein sequence ID" value="RDG34676.1"/>
    <property type="molecule type" value="Genomic_DNA"/>
</dbReference>
<evidence type="ECO:0000313" key="2">
    <source>
        <dbReference type="Proteomes" id="UP000253741"/>
    </source>
</evidence>
<gene>
    <name evidence="1" type="ORF">DVH02_29395</name>
</gene>
<protein>
    <submittedName>
        <fullName evidence="1">Uncharacterized protein</fullName>
    </submittedName>
</protein>
<reference evidence="1 2" key="1">
    <citation type="submission" date="2018-07" db="EMBL/GenBank/DDBJ databases">
        <title>Streptomyces species from bats.</title>
        <authorList>
            <person name="Dunlap C."/>
        </authorList>
    </citation>
    <scope>NUCLEOTIDE SEQUENCE [LARGE SCALE GENOMIC DNA]</scope>
    <source>
        <strain evidence="1 2">AC230</strain>
    </source>
</reference>
<evidence type="ECO:0000313" key="1">
    <source>
        <dbReference type="EMBL" id="RDG34676.1"/>
    </source>
</evidence>
<dbReference type="Proteomes" id="UP000253741">
    <property type="component" value="Unassembled WGS sequence"/>
</dbReference>